<dbReference type="Proteomes" id="UP000785171">
    <property type="component" value="Unassembled WGS sequence"/>
</dbReference>
<evidence type="ECO:0000313" key="3">
    <source>
        <dbReference type="EMBL" id="KAG2520375.1"/>
    </source>
</evidence>
<reference evidence="2" key="1">
    <citation type="journal article" date="2015" name="Genom Data">
        <title>Genome sequences of six Phytophthora species associated with forests in New Zealand.</title>
        <authorList>
            <person name="Studholme D.J."/>
            <person name="McDougal R.L."/>
            <person name="Sambles C."/>
            <person name="Hansen E."/>
            <person name="Hardy G."/>
            <person name="Grant M."/>
            <person name="Ganley R.J."/>
            <person name="Williams N.M."/>
        </authorList>
    </citation>
    <scope>NUCLEOTIDE SEQUENCE</scope>
    <source>
        <strain evidence="2">NZFS 2646</strain>
        <strain evidence="3">NZFS 3630</strain>
    </source>
</reference>
<comment type="caution">
    <text evidence="2">The sequence shown here is derived from an EMBL/GenBank/DDBJ whole genome shotgun (WGS) entry which is preliminary data.</text>
</comment>
<protein>
    <submittedName>
        <fullName evidence="2">Uncharacterized protein</fullName>
    </submittedName>
</protein>
<evidence type="ECO:0000313" key="4">
    <source>
        <dbReference type="Proteomes" id="UP000785171"/>
    </source>
</evidence>
<feature type="region of interest" description="Disordered" evidence="1">
    <location>
        <begin position="137"/>
        <end position="177"/>
    </location>
</feature>
<gene>
    <name evidence="2" type="ORF">JM16_007216</name>
    <name evidence="3" type="ORF">JM18_007141</name>
</gene>
<sequence>MGKSINHNTAAEQEFAKLELLLAQTASDTVNCLKVLKGNLAEYDSRHGLHFVNTSKSFMRSDIRAAKDTASELRHVANQISKSKTPSESEITAARSKMNATSDALTDLKKIGRTYDEKNGKEKGITAVIDNMLVGKDSKDKGKESKGGLFSSGNKKTESESSWFGSNNSSNDDNSGIKHGEAGILGAADTVEAVVKSTLRDSFSGFSALKHQTSIAEKALSPSFVDRAKEAVAAHKHHSFDRRDEHLDYKFM</sequence>
<feature type="compositionally biased region" description="Low complexity" evidence="1">
    <location>
        <begin position="160"/>
        <end position="174"/>
    </location>
</feature>
<evidence type="ECO:0000313" key="2">
    <source>
        <dbReference type="EMBL" id="KAG2519270.1"/>
    </source>
</evidence>
<feature type="compositionally biased region" description="Basic and acidic residues" evidence="1">
    <location>
        <begin position="137"/>
        <end position="146"/>
    </location>
</feature>
<dbReference type="EMBL" id="JPWU03000293">
    <property type="protein sequence ID" value="KAG2520375.1"/>
    <property type="molecule type" value="Genomic_DNA"/>
</dbReference>
<evidence type="ECO:0000256" key="1">
    <source>
        <dbReference type="SAM" id="MobiDB-lite"/>
    </source>
</evidence>
<dbReference type="AlphaFoldDB" id="A0A8T0LQT3"/>
<dbReference type="EMBL" id="JPWV03000288">
    <property type="protein sequence ID" value="KAG2519270.1"/>
    <property type="molecule type" value="Genomic_DNA"/>
</dbReference>
<reference evidence="2" key="2">
    <citation type="submission" date="2020-06" db="EMBL/GenBank/DDBJ databases">
        <authorList>
            <person name="Studholme D.J."/>
        </authorList>
    </citation>
    <scope>NUCLEOTIDE SEQUENCE</scope>
    <source>
        <strain evidence="2">NZFS 2646</strain>
        <strain evidence="3">NZFS 3630</strain>
    </source>
</reference>
<organism evidence="2 4">
    <name type="scientific">Phytophthora kernoviae</name>
    <dbReference type="NCBI Taxonomy" id="325452"/>
    <lineage>
        <taxon>Eukaryota</taxon>
        <taxon>Sar</taxon>
        <taxon>Stramenopiles</taxon>
        <taxon>Oomycota</taxon>
        <taxon>Peronosporomycetes</taxon>
        <taxon>Peronosporales</taxon>
        <taxon>Peronosporaceae</taxon>
        <taxon>Phytophthora</taxon>
    </lineage>
</organism>
<dbReference type="Proteomes" id="UP000792063">
    <property type="component" value="Unassembled WGS sequence"/>
</dbReference>
<accession>A0A8T0LQT3</accession>
<proteinExistence type="predicted"/>
<name>A0A8T0LQT3_9STRA</name>